<evidence type="ECO:0000256" key="7">
    <source>
        <dbReference type="ARBA" id="ARBA00023016"/>
    </source>
</evidence>
<name>A0A0P8Z0Z0_9CLOT</name>
<dbReference type="Gene3D" id="3.30.920.30">
    <property type="entry name" value="Hypothetical protein"/>
    <property type="match status" value="1"/>
</dbReference>
<organism evidence="9 10">
    <name type="scientific">Oxobacter pfennigii</name>
    <dbReference type="NCBI Taxonomy" id="36849"/>
    <lineage>
        <taxon>Bacteria</taxon>
        <taxon>Bacillati</taxon>
        <taxon>Bacillota</taxon>
        <taxon>Clostridia</taxon>
        <taxon>Eubacteriales</taxon>
        <taxon>Clostridiaceae</taxon>
        <taxon>Oxobacter</taxon>
    </lineage>
</organism>
<dbReference type="EMBL" id="LKET01000019">
    <property type="protein sequence ID" value="KPU45797.1"/>
    <property type="molecule type" value="Genomic_DNA"/>
</dbReference>
<sequence length="97" mass="10798">MKPRSDKDKPPTLSGKEIVNALVKDGGTVEKHEGSHARVIYNGNLVIVPIHTNKDLPEGTLKSIIRQTKLSKKQFYNLVSTGLIAIFINKIVMLFSR</sequence>
<evidence type="ECO:0000256" key="4">
    <source>
        <dbReference type="ARBA" id="ARBA00022759"/>
    </source>
</evidence>
<protein>
    <submittedName>
        <fullName evidence="9">YcfA-like protein</fullName>
    </submittedName>
</protein>
<dbReference type="PANTHER" id="PTHR34873:SF3">
    <property type="entry name" value="ADDICTION MODULE TOXIN, HICA FAMILY"/>
    <property type="match status" value="1"/>
</dbReference>
<evidence type="ECO:0000256" key="8">
    <source>
        <dbReference type="SAM" id="Phobius"/>
    </source>
</evidence>
<dbReference type="InterPro" id="IPR012933">
    <property type="entry name" value="HicA_mRNA_interferase"/>
</dbReference>
<accession>A0A0P8Z0Z0</accession>
<keyword evidence="7" id="KW-0346">Stress response</keyword>
<evidence type="ECO:0000256" key="3">
    <source>
        <dbReference type="ARBA" id="ARBA00022722"/>
    </source>
</evidence>
<comment type="caution">
    <text evidence="9">The sequence shown here is derived from an EMBL/GenBank/DDBJ whole genome shotgun (WGS) entry which is preliminary data.</text>
</comment>
<keyword evidence="5" id="KW-0378">Hydrolase</keyword>
<keyword evidence="3" id="KW-0540">Nuclease</keyword>
<comment type="similarity">
    <text evidence="1">Belongs to the HicA mRNA interferase family.</text>
</comment>
<keyword evidence="6" id="KW-0694">RNA-binding</keyword>
<proteinExistence type="inferred from homology"/>
<dbReference type="GO" id="GO:0016787">
    <property type="term" value="F:hydrolase activity"/>
    <property type="evidence" value="ECO:0007669"/>
    <property type="project" value="UniProtKB-KW"/>
</dbReference>
<reference evidence="9 10" key="1">
    <citation type="submission" date="2015-09" db="EMBL/GenBank/DDBJ databases">
        <title>Genome sequence of Oxobacter pfennigii DSM 3222.</title>
        <authorList>
            <person name="Poehlein A."/>
            <person name="Bengelsdorf F.R."/>
            <person name="Schiel-Bengelsdorf B."/>
            <person name="Duerre P."/>
            <person name="Daniel R."/>
        </authorList>
    </citation>
    <scope>NUCLEOTIDE SEQUENCE [LARGE SCALE GENOMIC DNA]</scope>
    <source>
        <strain evidence="9 10">DSM 3222</strain>
    </source>
</reference>
<dbReference type="InterPro" id="IPR038570">
    <property type="entry name" value="HicA_sf"/>
</dbReference>
<dbReference type="GO" id="GO:0003729">
    <property type="term" value="F:mRNA binding"/>
    <property type="evidence" value="ECO:0007669"/>
    <property type="project" value="InterPro"/>
</dbReference>
<evidence type="ECO:0000313" key="9">
    <source>
        <dbReference type="EMBL" id="KPU45797.1"/>
    </source>
</evidence>
<dbReference type="RefSeq" id="WP_054873712.1">
    <property type="nucleotide sequence ID" value="NZ_LKET01000019.1"/>
</dbReference>
<evidence type="ECO:0000256" key="5">
    <source>
        <dbReference type="ARBA" id="ARBA00022801"/>
    </source>
</evidence>
<keyword evidence="4" id="KW-0255">Endonuclease</keyword>
<dbReference type="SUPFAM" id="SSF54786">
    <property type="entry name" value="YcfA/nrd intein domain"/>
    <property type="match status" value="1"/>
</dbReference>
<dbReference type="GO" id="GO:0004519">
    <property type="term" value="F:endonuclease activity"/>
    <property type="evidence" value="ECO:0007669"/>
    <property type="project" value="UniProtKB-KW"/>
</dbReference>
<dbReference type="PANTHER" id="PTHR34873">
    <property type="entry name" value="SSR1766 PROTEIN"/>
    <property type="match status" value="1"/>
</dbReference>
<dbReference type="Proteomes" id="UP000050326">
    <property type="component" value="Unassembled WGS sequence"/>
</dbReference>
<feature type="transmembrane region" description="Helical" evidence="8">
    <location>
        <begin position="75"/>
        <end position="95"/>
    </location>
</feature>
<evidence type="ECO:0000256" key="6">
    <source>
        <dbReference type="ARBA" id="ARBA00022884"/>
    </source>
</evidence>
<evidence type="ECO:0000256" key="1">
    <source>
        <dbReference type="ARBA" id="ARBA00006620"/>
    </source>
</evidence>
<gene>
    <name evidence="9" type="ORF">OXPF_05860</name>
</gene>
<keyword evidence="8" id="KW-0812">Transmembrane</keyword>
<dbReference type="STRING" id="36849.OXPF_05860"/>
<dbReference type="AlphaFoldDB" id="A0A0P8Z0Z0"/>
<evidence type="ECO:0000313" key="10">
    <source>
        <dbReference type="Proteomes" id="UP000050326"/>
    </source>
</evidence>
<keyword evidence="2" id="KW-1277">Toxin-antitoxin system</keyword>
<keyword evidence="8" id="KW-1133">Transmembrane helix</keyword>
<keyword evidence="8" id="KW-0472">Membrane</keyword>
<keyword evidence="10" id="KW-1185">Reference proteome</keyword>
<dbReference type="OrthoDB" id="286048at2"/>
<dbReference type="Pfam" id="PF07927">
    <property type="entry name" value="HicA_toxin"/>
    <property type="match status" value="1"/>
</dbReference>
<evidence type="ECO:0000256" key="2">
    <source>
        <dbReference type="ARBA" id="ARBA00022649"/>
    </source>
</evidence>